<feature type="compositionally biased region" description="Basic and acidic residues" evidence="1">
    <location>
        <begin position="1"/>
        <end position="21"/>
    </location>
</feature>
<dbReference type="RefSeq" id="YP_002517955.1">
    <property type="nucleotide sequence ID" value="NC_011916.1"/>
</dbReference>
<dbReference type="RefSeq" id="WP_012640510.1">
    <property type="nucleotide sequence ID" value="NC_011916.1"/>
</dbReference>
<reference evidence="2 3" key="1">
    <citation type="journal article" date="2010" name="J. Bacteriol.">
        <title>The genetic basis of laboratory adaptation in Caulobacter crescentus.</title>
        <authorList>
            <person name="Marks M.E."/>
            <person name="Castro-Rojas C.M."/>
            <person name="Teiling C."/>
            <person name="Du L."/>
            <person name="Kapatral V."/>
            <person name="Walunas T.L."/>
            <person name="Crosson S."/>
        </authorList>
    </citation>
    <scope>NUCLEOTIDE SEQUENCE [LARGE SCALE GENOMIC DNA]</scope>
    <source>
        <strain evidence="3">NA1000 / CB15N</strain>
    </source>
</reference>
<gene>
    <name evidence="2" type="ordered locus">CCNA_02582</name>
</gene>
<dbReference type="OrthoDB" id="7193404at2"/>
<keyword evidence="3" id="KW-1185">Reference proteome</keyword>
<evidence type="ECO:0000256" key="1">
    <source>
        <dbReference type="SAM" id="MobiDB-lite"/>
    </source>
</evidence>
<dbReference type="AlphaFoldDB" id="A0A0H3CCH4"/>
<dbReference type="HOGENOM" id="CLU_3150847_0_0_5"/>
<evidence type="ECO:0000313" key="3">
    <source>
        <dbReference type="Proteomes" id="UP000001364"/>
    </source>
</evidence>
<accession>A0A0H3CCH4</accession>
<protein>
    <submittedName>
        <fullName evidence="2">Uncharacterized protein</fullName>
    </submittedName>
</protein>
<dbReference type="KEGG" id="ccs:CCNA_02582"/>
<dbReference type="Proteomes" id="UP000001364">
    <property type="component" value="Chromosome"/>
</dbReference>
<sequence length="48" mass="5404">MNARKSPERPLRHDAYPHRDTSPVARVRRTVLSPAPLAGEVARRRSAT</sequence>
<feature type="region of interest" description="Disordered" evidence="1">
    <location>
        <begin position="1"/>
        <end position="23"/>
    </location>
</feature>
<dbReference type="EMBL" id="CP001340">
    <property type="protein sequence ID" value="ACL96047.1"/>
    <property type="molecule type" value="Genomic_DNA"/>
</dbReference>
<evidence type="ECO:0000313" key="2">
    <source>
        <dbReference type="EMBL" id="ACL96047.1"/>
    </source>
</evidence>
<name>A0A0H3CCH4_CAUVN</name>
<organism evidence="2 3">
    <name type="scientific">Caulobacter vibrioides (strain NA1000 / CB15N)</name>
    <name type="common">Caulobacter crescentus</name>
    <dbReference type="NCBI Taxonomy" id="565050"/>
    <lineage>
        <taxon>Bacteria</taxon>
        <taxon>Pseudomonadati</taxon>
        <taxon>Pseudomonadota</taxon>
        <taxon>Alphaproteobacteria</taxon>
        <taxon>Caulobacterales</taxon>
        <taxon>Caulobacteraceae</taxon>
        <taxon>Caulobacter</taxon>
    </lineage>
</organism>
<dbReference type="GeneID" id="7332932"/>
<proteinExistence type="predicted"/>